<dbReference type="InterPro" id="IPR005829">
    <property type="entry name" value="Sugar_transporter_CS"/>
</dbReference>
<dbReference type="AlphaFoldDB" id="A0A916SV41"/>
<dbReference type="GO" id="GO:0015293">
    <property type="term" value="F:symporter activity"/>
    <property type="evidence" value="ECO:0007669"/>
    <property type="project" value="UniProtKB-KW"/>
</dbReference>
<dbReference type="Pfam" id="PF07690">
    <property type="entry name" value="MFS_1"/>
    <property type="match status" value="1"/>
</dbReference>
<dbReference type="PANTHER" id="PTHR43528:SF1">
    <property type="entry name" value="ALPHA-KETOGLUTARATE PERMEASE"/>
    <property type="match status" value="1"/>
</dbReference>
<organism evidence="13 14">
    <name type="scientific">Gordonia jinhuaensis</name>
    <dbReference type="NCBI Taxonomy" id="1517702"/>
    <lineage>
        <taxon>Bacteria</taxon>
        <taxon>Bacillati</taxon>
        <taxon>Actinomycetota</taxon>
        <taxon>Actinomycetes</taxon>
        <taxon>Mycobacteriales</taxon>
        <taxon>Gordoniaceae</taxon>
        <taxon>Gordonia</taxon>
    </lineage>
</organism>
<keyword evidence="7 11" id="KW-1133">Transmembrane helix</keyword>
<sequence>MRASAIGNFVEWFDYGVYGYFAVVISRVFFPDSDPSTALLLTFGLFAISFVVRPIGGIFWGRIGDRIGRRTALSASILVMSTSTFLVALLPSYEAIGFAAPLMLMALRMIQGFSASGEYAGAAAYLCEYAPRGQRGRYAAVVPASTAGGLLLGSLLAAVLTAALSTSQLDSWGWRIPFLLAAPLGLVGRHIRLTLADTPEFVEAQSETPEAESPLSLVRRPRALILALGAALLNAVGFYVVLSYLPTYLTEEVGLDSTKSFISSTVALIAYIGLVFATGTLSDRLGRRRTLAIGSVGFIALSVPAFALLGVSGFVGIVVIQVAMGAVLAFNDGVLPSFLAESFPTATRYTGFAFSFNVANAVFGGTAPMVATLLISQTGNKIAPAWYLMAAALVTLVAVARAAETAHHPLRR</sequence>
<feature type="transmembrane region" description="Helical" evidence="11">
    <location>
        <begin position="352"/>
        <end position="376"/>
    </location>
</feature>
<evidence type="ECO:0000256" key="9">
    <source>
        <dbReference type="ARBA" id="ARBA00037295"/>
    </source>
</evidence>
<proteinExistence type="inferred from homology"/>
<name>A0A916SV41_9ACTN</name>
<dbReference type="InterPro" id="IPR020846">
    <property type="entry name" value="MFS_dom"/>
</dbReference>
<evidence type="ECO:0000256" key="10">
    <source>
        <dbReference type="ARBA" id="ARBA00039918"/>
    </source>
</evidence>
<reference evidence="13" key="1">
    <citation type="journal article" date="2014" name="Int. J. Syst. Evol. Microbiol.">
        <title>Complete genome sequence of Corynebacterium casei LMG S-19264T (=DSM 44701T), isolated from a smear-ripened cheese.</title>
        <authorList>
            <consortium name="US DOE Joint Genome Institute (JGI-PGF)"/>
            <person name="Walter F."/>
            <person name="Albersmeier A."/>
            <person name="Kalinowski J."/>
            <person name="Ruckert C."/>
        </authorList>
    </citation>
    <scope>NUCLEOTIDE SEQUENCE</scope>
    <source>
        <strain evidence="13">CGMCC 1.12827</strain>
    </source>
</reference>
<keyword evidence="5 11" id="KW-0812">Transmembrane</keyword>
<feature type="transmembrane region" description="Helical" evidence="11">
    <location>
        <begin position="36"/>
        <end position="60"/>
    </location>
</feature>
<dbReference type="InterPro" id="IPR036259">
    <property type="entry name" value="MFS_trans_sf"/>
</dbReference>
<feature type="transmembrane region" description="Helical" evidence="11">
    <location>
        <begin position="223"/>
        <end position="241"/>
    </location>
</feature>
<feature type="transmembrane region" description="Helical" evidence="11">
    <location>
        <begin position="317"/>
        <end position="340"/>
    </location>
</feature>
<feature type="transmembrane region" description="Helical" evidence="11">
    <location>
        <begin position="105"/>
        <end position="126"/>
    </location>
</feature>
<dbReference type="InterPro" id="IPR011701">
    <property type="entry name" value="MFS"/>
</dbReference>
<evidence type="ECO:0000256" key="5">
    <source>
        <dbReference type="ARBA" id="ARBA00022692"/>
    </source>
</evidence>
<feature type="transmembrane region" description="Helical" evidence="11">
    <location>
        <begin position="72"/>
        <end position="93"/>
    </location>
</feature>
<comment type="similarity">
    <text evidence="2">Belongs to the major facilitator superfamily. Metabolite:H+ Symporter (MHS) family (TC 2.A.1.6) family.</text>
</comment>
<dbReference type="EMBL" id="BMGC01000001">
    <property type="protein sequence ID" value="GGB17364.1"/>
    <property type="molecule type" value="Genomic_DNA"/>
</dbReference>
<dbReference type="GO" id="GO:0005886">
    <property type="term" value="C:plasma membrane"/>
    <property type="evidence" value="ECO:0007669"/>
    <property type="project" value="UniProtKB-SubCell"/>
</dbReference>
<dbReference type="Gene3D" id="1.20.1250.20">
    <property type="entry name" value="MFS general substrate transporter like domains"/>
    <property type="match status" value="2"/>
</dbReference>
<comment type="caution">
    <text evidence="13">The sequence shown here is derived from an EMBL/GenBank/DDBJ whole genome shotgun (WGS) entry which is preliminary data.</text>
</comment>
<keyword evidence="14" id="KW-1185">Reference proteome</keyword>
<feature type="domain" description="Major facilitator superfamily (MFS) profile" evidence="12">
    <location>
        <begin position="1"/>
        <end position="407"/>
    </location>
</feature>
<keyword evidence="8 11" id="KW-0472">Membrane</keyword>
<dbReference type="Proteomes" id="UP000621454">
    <property type="component" value="Unassembled WGS sequence"/>
</dbReference>
<evidence type="ECO:0000313" key="13">
    <source>
        <dbReference type="EMBL" id="GGB17364.1"/>
    </source>
</evidence>
<keyword evidence="3" id="KW-0813">Transport</keyword>
<reference evidence="13" key="2">
    <citation type="submission" date="2020-09" db="EMBL/GenBank/DDBJ databases">
        <authorList>
            <person name="Sun Q."/>
            <person name="Zhou Y."/>
        </authorList>
    </citation>
    <scope>NUCLEOTIDE SEQUENCE</scope>
    <source>
        <strain evidence="13">CGMCC 1.12827</strain>
    </source>
</reference>
<keyword evidence="6" id="KW-0769">Symport</keyword>
<evidence type="ECO:0000259" key="12">
    <source>
        <dbReference type="PROSITE" id="PS50850"/>
    </source>
</evidence>
<dbReference type="RefSeq" id="WP_229742053.1">
    <property type="nucleotide sequence ID" value="NZ_BMGC01000001.1"/>
</dbReference>
<evidence type="ECO:0000256" key="1">
    <source>
        <dbReference type="ARBA" id="ARBA00004651"/>
    </source>
</evidence>
<feature type="transmembrane region" description="Helical" evidence="11">
    <location>
        <begin position="172"/>
        <end position="191"/>
    </location>
</feature>
<feature type="transmembrane region" description="Helical" evidence="11">
    <location>
        <begin position="382"/>
        <end position="403"/>
    </location>
</feature>
<evidence type="ECO:0000256" key="2">
    <source>
        <dbReference type="ARBA" id="ARBA00008240"/>
    </source>
</evidence>
<evidence type="ECO:0000256" key="8">
    <source>
        <dbReference type="ARBA" id="ARBA00023136"/>
    </source>
</evidence>
<dbReference type="FunFam" id="1.20.1250.20:FF:000001">
    <property type="entry name" value="Dicarboxylate MFS transporter"/>
    <property type="match status" value="1"/>
</dbReference>
<evidence type="ECO:0000256" key="7">
    <source>
        <dbReference type="ARBA" id="ARBA00022989"/>
    </source>
</evidence>
<dbReference type="SUPFAM" id="SSF103473">
    <property type="entry name" value="MFS general substrate transporter"/>
    <property type="match status" value="1"/>
</dbReference>
<dbReference type="PANTHER" id="PTHR43528">
    <property type="entry name" value="ALPHA-KETOGLUTARATE PERMEASE"/>
    <property type="match status" value="1"/>
</dbReference>
<evidence type="ECO:0000256" key="6">
    <source>
        <dbReference type="ARBA" id="ARBA00022847"/>
    </source>
</evidence>
<gene>
    <name evidence="13" type="primary">proP</name>
    <name evidence="13" type="ORF">GCM10011489_01810</name>
</gene>
<dbReference type="PROSITE" id="PS00216">
    <property type="entry name" value="SUGAR_TRANSPORT_1"/>
    <property type="match status" value="1"/>
</dbReference>
<dbReference type="InterPro" id="IPR051084">
    <property type="entry name" value="H+-coupled_symporters"/>
</dbReference>
<evidence type="ECO:0000256" key="11">
    <source>
        <dbReference type="SAM" id="Phobius"/>
    </source>
</evidence>
<accession>A0A916SV41</accession>
<feature type="transmembrane region" description="Helical" evidence="11">
    <location>
        <begin position="261"/>
        <end position="279"/>
    </location>
</feature>
<keyword evidence="4" id="KW-1003">Cell membrane</keyword>
<evidence type="ECO:0000256" key="4">
    <source>
        <dbReference type="ARBA" id="ARBA00022475"/>
    </source>
</evidence>
<feature type="transmembrane region" description="Helical" evidence="11">
    <location>
        <begin position="291"/>
        <end position="311"/>
    </location>
</feature>
<feature type="transmembrane region" description="Helical" evidence="11">
    <location>
        <begin position="12"/>
        <end position="30"/>
    </location>
</feature>
<feature type="transmembrane region" description="Helical" evidence="11">
    <location>
        <begin position="138"/>
        <end position="160"/>
    </location>
</feature>
<dbReference type="PROSITE" id="PS50850">
    <property type="entry name" value="MFS"/>
    <property type="match status" value="1"/>
</dbReference>
<evidence type="ECO:0000313" key="14">
    <source>
        <dbReference type="Proteomes" id="UP000621454"/>
    </source>
</evidence>
<protein>
    <recommendedName>
        <fullName evidence="10">Putative proline/betaine transporter</fullName>
    </recommendedName>
</protein>
<comment type="subcellular location">
    <subcellularLocation>
        <location evidence="1">Cell membrane</location>
        <topology evidence="1">Multi-pass membrane protein</topology>
    </subcellularLocation>
</comment>
<comment type="function">
    <text evidence="9">May be a proton symporter involved in the uptake of osmolytes such as proline and glycine betaine.</text>
</comment>
<evidence type="ECO:0000256" key="3">
    <source>
        <dbReference type="ARBA" id="ARBA00022448"/>
    </source>
</evidence>